<gene>
    <name evidence="16" type="ORF">AAFF_G00363190</name>
</gene>
<dbReference type="InterPro" id="IPR036236">
    <property type="entry name" value="Znf_C2H2_sf"/>
</dbReference>
<evidence type="ECO:0000256" key="2">
    <source>
        <dbReference type="ARBA" id="ARBA00006991"/>
    </source>
</evidence>
<evidence type="ECO:0000313" key="17">
    <source>
        <dbReference type="Proteomes" id="UP001221898"/>
    </source>
</evidence>
<dbReference type="FunFam" id="3.30.160.60:FF:002063">
    <property type="entry name" value="RB associated KRAB zinc finger"/>
    <property type="match status" value="1"/>
</dbReference>
<feature type="domain" description="C2H2-type" evidence="15">
    <location>
        <begin position="656"/>
        <end position="683"/>
    </location>
</feature>
<feature type="region of interest" description="Disordered" evidence="14">
    <location>
        <begin position="155"/>
        <end position="188"/>
    </location>
</feature>
<feature type="domain" description="C2H2-type" evidence="15">
    <location>
        <begin position="376"/>
        <end position="403"/>
    </location>
</feature>
<dbReference type="InterPro" id="IPR013087">
    <property type="entry name" value="Znf_C2H2_type"/>
</dbReference>
<evidence type="ECO:0000256" key="14">
    <source>
        <dbReference type="SAM" id="MobiDB-lite"/>
    </source>
</evidence>
<keyword evidence="10" id="KW-0238">DNA-binding</keyword>
<keyword evidence="12" id="KW-0539">Nucleus</keyword>
<feature type="domain" description="C2H2-type" evidence="15">
    <location>
        <begin position="572"/>
        <end position="599"/>
    </location>
</feature>
<sequence>MASRDRDRCECRIKYNSGCSVLSYMETGKPGHNLLRLLPANDASRLTEERRMEYNQNAGNREGRSCPHLSCPYEDMKEESVMDSTDYTGVEPRSSLNTSENTEDRKENKTGYGLSSEGKDILFNMKEEEGERCVSVKMEREDGVRDEEGLWREKGKERIEQERDLNNQTALTDRRDKNGVKSECGQQEGELSTHVMSLLQPRVLIRRLEFTNMSVPVSSLPHSLSNKRDQGTRFPRRLHELSPVRMRSLGRNRQVVTWKMISQLERPLKASSMTGSCAEASCSSPVITPRNQSTGHLSEVSCQVFTCSHCPFVHMEEVKLHQHIEKVHPEEYSRSLRFGGNGAENPLPPSSTHQHPTPPKTLPTPTQSHTGTPGPHTCSQCGKSFTYPSLLTVHQRTHSGEHPYPRSQSGNRFSKVCNLKKHQQIHTGEHPYHCSQCGNSFRSLPQLKKHQKIHTGERPYCCSQCGKSFTQSRSLMLHQRTHTGERPYHCSQCGKSFTQSCSLMLHQQTHTGERPYHCSQCGKSFIRSSSLTLHQRTHTGERPYHCSQCGKSFNTLQDLKRHQRTHTGECPYPCSQCGKSFSTLCHLKRHLVVHTGERPYPCSQCGKSFTWSSSLMLHQRTHTRERPYHCSQCGKSFTQSSSLMRHQRTHTGEHPYHCSQCGKSFNTLHDLKRHQRTHTGERPYHCSQCGKSYIQSSSLMLHQRTHTGERPHHCSQCGKSFMTLSELRKHQRIHTGERPYHCSQCGKSFSTLYHLKRHLVVHTGASVPLLPM</sequence>
<comment type="similarity">
    <text evidence="2">Belongs to the krueppel C2H2-type zinc-finger protein family.</text>
</comment>
<feature type="region of interest" description="Disordered" evidence="14">
    <location>
        <begin position="79"/>
        <end position="116"/>
    </location>
</feature>
<feature type="region of interest" description="Disordered" evidence="14">
    <location>
        <begin position="335"/>
        <end position="377"/>
    </location>
</feature>
<dbReference type="FunFam" id="3.30.160.60:FF:001325">
    <property type="entry name" value="zinc finger protein 200"/>
    <property type="match status" value="1"/>
</dbReference>
<dbReference type="SMART" id="SM00355">
    <property type="entry name" value="ZnF_C2H2"/>
    <property type="match status" value="14"/>
</dbReference>
<evidence type="ECO:0000259" key="15">
    <source>
        <dbReference type="PROSITE" id="PS50157"/>
    </source>
</evidence>
<feature type="domain" description="C2H2-type" evidence="15">
    <location>
        <begin position="740"/>
        <end position="767"/>
    </location>
</feature>
<keyword evidence="6 13" id="KW-0863">Zinc-finger</keyword>
<evidence type="ECO:0000256" key="3">
    <source>
        <dbReference type="ARBA" id="ARBA00022499"/>
    </source>
</evidence>
<evidence type="ECO:0000256" key="4">
    <source>
        <dbReference type="ARBA" id="ARBA00022723"/>
    </source>
</evidence>
<keyword evidence="4" id="KW-0479">Metal-binding</keyword>
<feature type="domain" description="C2H2-type" evidence="15">
    <location>
        <begin position="404"/>
        <end position="431"/>
    </location>
</feature>
<keyword evidence="3" id="KW-1017">Isopeptide bond</keyword>
<dbReference type="EMBL" id="JAINUG010000616">
    <property type="protein sequence ID" value="KAJ8366282.1"/>
    <property type="molecule type" value="Genomic_DNA"/>
</dbReference>
<dbReference type="GO" id="GO:0008270">
    <property type="term" value="F:zinc ion binding"/>
    <property type="evidence" value="ECO:0007669"/>
    <property type="project" value="UniProtKB-KW"/>
</dbReference>
<feature type="domain" description="C2H2-type" evidence="15">
    <location>
        <begin position="460"/>
        <end position="487"/>
    </location>
</feature>
<evidence type="ECO:0000256" key="9">
    <source>
        <dbReference type="ARBA" id="ARBA00023015"/>
    </source>
</evidence>
<dbReference type="Gene3D" id="3.30.160.60">
    <property type="entry name" value="Classic Zinc Finger"/>
    <property type="match status" value="14"/>
</dbReference>
<dbReference type="FunFam" id="3.30.160.60:FF:003288">
    <property type="entry name" value="Uncharacterized protein"/>
    <property type="match status" value="1"/>
</dbReference>
<keyword evidence="7" id="KW-0862">Zinc</keyword>
<evidence type="ECO:0000256" key="12">
    <source>
        <dbReference type="ARBA" id="ARBA00023242"/>
    </source>
</evidence>
<dbReference type="FunFam" id="3.30.160.60:FF:000321">
    <property type="entry name" value="myeloid zinc finger 1 isoform X1"/>
    <property type="match status" value="1"/>
</dbReference>
<dbReference type="PANTHER" id="PTHR24376">
    <property type="entry name" value="ZINC FINGER PROTEIN"/>
    <property type="match status" value="1"/>
</dbReference>
<keyword evidence="8" id="KW-0832">Ubl conjugation</keyword>
<evidence type="ECO:0000256" key="10">
    <source>
        <dbReference type="ARBA" id="ARBA00023125"/>
    </source>
</evidence>
<evidence type="ECO:0000256" key="5">
    <source>
        <dbReference type="ARBA" id="ARBA00022737"/>
    </source>
</evidence>
<dbReference type="Pfam" id="PF00096">
    <property type="entry name" value="zf-C2H2"/>
    <property type="match status" value="13"/>
</dbReference>
<dbReference type="PROSITE" id="PS50157">
    <property type="entry name" value="ZINC_FINGER_C2H2_2"/>
    <property type="match status" value="14"/>
</dbReference>
<comment type="subcellular location">
    <subcellularLocation>
        <location evidence="1">Nucleus</location>
    </subcellularLocation>
</comment>
<feature type="domain" description="C2H2-type" evidence="15">
    <location>
        <begin position="516"/>
        <end position="543"/>
    </location>
</feature>
<keyword evidence="9" id="KW-0805">Transcription regulation</keyword>
<name>A0AAD7R559_9TELE</name>
<feature type="domain" description="C2H2-type" evidence="15">
    <location>
        <begin position="432"/>
        <end position="459"/>
    </location>
</feature>
<evidence type="ECO:0000256" key="7">
    <source>
        <dbReference type="ARBA" id="ARBA00022833"/>
    </source>
</evidence>
<feature type="domain" description="C2H2-type" evidence="15">
    <location>
        <begin position="628"/>
        <end position="655"/>
    </location>
</feature>
<dbReference type="GO" id="GO:0005634">
    <property type="term" value="C:nucleus"/>
    <property type="evidence" value="ECO:0007669"/>
    <property type="project" value="UniProtKB-SubCell"/>
</dbReference>
<keyword evidence="11" id="KW-0804">Transcription</keyword>
<evidence type="ECO:0000256" key="6">
    <source>
        <dbReference type="ARBA" id="ARBA00022771"/>
    </source>
</evidence>
<evidence type="ECO:0000256" key="8">
    <source>
        <dbReference type="ARBA" id="ARBA00022843"/>
    </source>
</evidence>
<keyword evidence="5" id="KW-0677">Repeat</keyword>
<reference evidence="16" key="1">
    <citation type="journal article" date="2023" name="Science">
        <title>Genome structures resolve the early diversification of teleost fishes.</title>
        <authorList>
            <person name="Parey E."/>
            <person name="Louis A."/>
            <person name="Montfort J."/>
            <person name="Bouchez O."/>
            <person name="Roques C."/>
            <person name="Iampietro C."/>
            <person name="Lluch J."/>
            <person name="Castinel A."/>
            <person name="Donnadieu C."/>
            <person name="Desvignes T."/>
            <person name="Floi Bucao C."/>
            <person name="Jouanno E."/>
            <person name="Wen M."/>
            <person name="Mejri S."/>
            <person name="Dirks R."/>
            <person name="Jansen H."/>
            <person name="Henkel C."/>
            <person name="Chen W.J."/>
            <person name="Zahm M."/>
            <person name="Cabau C."/>
            <person name="Klopp C."/>
            <person name="Thompson A.W."/>
            <person name="Robinson-Rechavi M."/>
            <person name="Braasch I."/>
            <person name="Lecointre G."/>
            <person name="Bobe J."/>
            <person name="Postlethwait J.H."/>
            <person name="Berthelot C."/>
            <person name="Roest Crollius H."/>
            <person name="Guiguen Y."/>
        </authorList>
    </citation>
    <scope>NUCLEOTIDE SEQUENCE</scope>
    <source>
        <strain evidence="16">NC1722</strain>
    </source>
</reference>
<protein>
    <recommendedName>
        <fullName evidence="15">C2H2-type domain-containing protein</fullName>
    </recommendedName>
</protein>
<feature type="domain" description="C2H2-type" evidence="15">
    <location>
        <begin position="712"/>
        <end position="739"/>
    </location>
</feature>
<comment type="caution">
    <text evidence="16">The sequence shown here is derived from an EMBL/GenBank/DDBJ whole genome shotgun (WGS) entry which is preliminary data.</text>
</comment>
<dbReference type="FunFam" id="3.30.160.60:FF:001009">
    <property type="entry name" value="Zinc finger protein 26"/>
    <property type="match status" value="1"/>
</dbReference>
<dbReference type="SUPFAM" id="SSF57667">
    <property type="entry name" value="beta-beta-alpha zinc fingers"/>
    <property type="match status" value="8"/>
</dbReference>
<dbReference type="Proteomes" id="UP001221898">
    <property type="component" value="Unassembled WGS sequence"/>
</dbReference>
<feature type="domain" description="C2H2-type" evidence="15">
    <location>
        <begin position="544"/>
        <end position="571"/>
    </location>
</feature>
<evidence type="ECO:0000256" key="11">
    <source>
        <dbReference type="ARBA" id="ARBA00023163"/>
    </source>
</evidence>
<dbReference type="AlphaFoldDB" id="A0AAD7R559"/>
<dbReference type="PROSITE" id="PS00028">
    <property type="entry name" value="ZINC_FINGER_C2H2_1"/>
    <property type="match status" value="13"/>
</dbReference>
<accession>A0AAD7R559</accession>
<dbReference type="GO" id="GO:0000978">
    <property type="term" value="F:RNA polymerase II cis-regulatory region sequence-specific DNA binding"/>
    <property type="evidence" value="ECO:0007669"/>
    <property type="project" value="TreeGrafter"/>
</dbReference>
<feature type="compositionally biased region" description="Basic and acidic residues" evidence="14">
    <location>
        <begin position="155"/>
        <end position="165"/>
    </location>
</feature>
<feature type="domain" description="C2H2-type" evidence="15">
    <location>
        <begin position="488"/>
        <end position="515"/>
    </location>
</feature>
<dbReference type="FunFam" id="3.30.160.60:FF:000358">
    <property type="entry name" value="zinc finger protein 24"/>
    <property type="match status" value="1"/>
</dbReference>
<keyword evidence="17" id="KW-1185">Reference proteome</keyword>
<dbReference type="PANTHER" id="PTHR24376:SF250">
    <property type="entry name" value="ZINC FINGER PROTEIN 770"/>
    <property type="match status" value="1"/>
</dbReference>
<evidence type="ECO:0000256" key="1">
    <source>
        <dbReference type="ARBA" id="ARBA00004123"/>
    </source>
</evidence>
<organism evidence="16 17">
    <name type="scientific">Aldrovandia affinis</name>
    <dbReference type="NCBI Taxonomy" id="143900"/>
    <lineage>
        <taxon>Eukaryota</taxon>
        <taxon>Metazoa</taxon>
        <taxon>Chordata</taxon>
        <taxon>Craniata</taxon>
        <taxon>Vertebrata</taxon>
        <taxon>Euteleostomi</taxon>
        <taxon>Actinopterygii</taxon>
        <taxon>Neopterygii</taxon>
        <taxon>Teleostei</taxon>
        <taxon>Notacanthiformes</taxon>
        <taxon>Halosauridae</taxon>
        <taxon>Aldrovandia</taxon>
    </lineage>
</organism>
<dbReference type="FunFam" id="3.30.160.60:FF:000912">
    <property type="entry name" value="Zinc finger protein 660"/>
    <property type="match status" value="1"/>
</dbReference>
<dbReference type="FunFam" id="3.30.160.60:FF:002343">
    <property type="entry name" value="Zinc finger protein 33A"/>
    <property type="match status" value="5"/>
</dbReference>
<feature type="domain" description="C2H2-type" evidence="15">
    <location>
        <begin position="684"/>
        <end position="711"/>
    </location>
</feature>
<dbReference type="FunFam" id="3.30.160.60:FF:000495">
    <property type="entry name" value="zinc finger protein 668"/>
    <property type="match status" value="1"/>
</dbReference>
<dbReference type="GO" id="GO:0001228">
    <property type="term" value="F:DNA-binding transcription activator activity, RNA polymerase II-specific"/>
    <property type="evidence" value="ECO:0007669"/>
    <property type="project" value="TreeGrafter"/>
</dbReference>
<evidence type="ECO:0000256" key="13">
    <source>
        <dbReference type="PROSITE-ProRule" id="PRU00042"/>
    </source>
</evidence>
<proteinExistence type="inferred from homology"/>
<evidence type="ECO:0000313" key="16">
    <source>
        <dbReference type="EMBL" id="KAJ8366282.1"/>
    </source>
</evidence>
<feature type="domain" description="C2H2-type" evidence="15">
    <location>
        <begin position="600"/>
        <end position="627"/>
    </location>
</feature>